<comment type="caution">
    <text evidence="3">The sequence shown here is derived from an EMBL/GenBank/DDBJ whole genome shotgun (WGS) entry which is preliminary data.</text>
</comment>
<protein>
    <submittedName>
        <fullName evidence="3">Uncharacterized protein</fullName>
    </submittedName>
</protein>
<keyword evidence="2" id="KW-1133">Transmembrane helix</keyword>
<feature type="region of interest" description="Disordered" evidence="1">
    <location>
        <begin position="154"/>
        <end position="176"/>
    </location>
</feature>
<proteinExistence type="predicted"/>
<evidence type="ECO:0000313" key="4">
    <source>
        <dbReference type="Proteomes" id="UP000054988"/>
    </source>
</evidence>
<feature type="transmembrane region" description="Helical" evidence="2">
    <location>
        <begin position="32"/>
        <end position="50"/>
    </location>
</feature>
<evidence type="ECO:0000256" key="2">
    <source>
        <dbReference type="SAM" id="Phobius"/>
    </source>
</evidence>
<reference evidence="3 4" key="1">
    <citation type="submission" date="2015-12" db="EMBL/GenBank/DDBJ databases">
        <title>Draft genome sequence of Moniliophthora roreri, the causal agent of frosty pod rot of cacao.</title>
        <authorList>
            <person name="Aime M.C."/>
            <person name="Diaz-Valderrama J.R."/>
            <person name="Kijpornyongpan T."/>
            <person name="Phillips-Mora W."/>
        </authorList>
    </citation>
    <scope>NUCLEOTIDE SEQUENCE [LARGE SCALE GENOMIC DNA]</scope>
    <source>
        <strain evidence="3 4">MCA 2952</strain>
    </source>
</reference>
<name>A0A0W0EX64_MONRR</name>
<keyword evidence="2" id="KW-0472">Membrane</keyword>
<organism evidence="3 4">
    <name type="scientific">Moniliophthora roreri</name>
    <name type="common">Frosty pod rot fungus</name>
    <name type="synonym">Monilia roreri</name>
    <dbReference type="NCBI Taxonomy" id="221103"/>
    <lineage>
        <taxon>Eukaryota</taxon>
        <taxon>Fungi</taxon>
        <taxon>Dikarya</taxon>
        <taxon>Basidiomycota</taxon>
        <taxon>Agaricomycotina</taxon>
        <taxon>Agaricomycetes</taxon>
        <taxon>Agaricomycetidae</taxon>
        <taxon>Agaricales</taxon>
        <taxon>Marasmiineae</taxon>
        <taxon>Marasmiaceae</taxon>
        <taxon>Moniliophthora</taxon>
    </lineage>
</organism>
<sequence length="176" mass="20303">MLFRNGTSESLASSLSRVFISQSMMLASWRHIIYSLLVLLLCIIVIRPYFRHRFPCLTLSSLDEKERDLIRVCDRAPKVDGLSALLEPRLSLLKDRASEIRIKSRAMRATRWSVFKKYFGLVYDLVTWNDDAEALKLDVLIFIEKVSRDRYRAELSSQSTPSTTNQPSVPDSDEND</sequence>
<dbReference type="EMBL" id="LATX01002467">
    <property type="protein sequence ID" value="KTB28697.1"/>
    <property type="molecule type" value="Genomic_DNA"/>
</dbReference>
<feature type="compositionally biased region" description="Low complexity" evidence="1">
    <location>
        <begin position="156"/>
        <end position="168"/>
    </location>
</feature>
<accession>A0A0W0EX64</accession>
<evidence type="ECO:0000256" key="1">
    <source>
        <dbReference type="SAM" id="MobiDB-lite"/>
    </source>
</evidence>
<dbReference type="AlphaFoldDB" id="A0A0W0EX64"/>
<gene>
    <name evidence="3" type="ORF">WG66_18702</name>
</gene>
<evidence type="ECO:0000313" key="3">
    <source>
        <dbReference type="EMBL" id="KTB28697.1"/>
    </source>
</evidence>
<dbReference type="Proteomes" id="UP000054988">
    <property type="component" value="Unassembled WGS sequence"/>
</dbReference>
<keyword evidence="2" id="KW-0812">Transmembrane</keyword>